<organism evidence="2 3">
    <name type="scientific">Paucibacter sediminis</name>
    <dbReference type="NCBI Taxonomy" id="3019553"/>
    <lineage>
        <taxon>Bacteria</taxon>
        <taxon>Pseudomonadati</taxon>
        <taxon>Pseudomonadota</taxon>
        <taxon>Betaproteobacteria</taxon>
        <taxon>Burkholderiales</taxon>
        <taxon>Sphaerotilaceae</taxon>
        <taxon>Roseateles</taxon>
    </lineage>
</organism>
<dbReference type="InterPro" id="IPR002731">
    <property type="entry name" value="ATPase_BadF"/>
</dbReference>
<dbReference type="EMBL" id="CP116346">
    <property type="protein sequence ID" value="WIT13644.1"/>
    <property type="molecule type" value="Genomic_DNA"/>
</dbReference>
<feature type="domain" description="ATPase BadF/BadG/BcrA/BcrD type" evidence="1">
    <location>
        <begin position="17"/>
        <end position="272"/>
    </location>
</feature>
<dbReference type="KEGG" id="pais:PFX98_08510"/>
<dbReference type="Gene3D" id="3.30.420.40">
    <property type="match status" value="2"/>
</dbReference>
<dbReference type="InterPro" id="IPR043129">
    <property type="entry name" value="ATPase_NBD"/>
</dbReference>
<dbReference type="RefSeq" id="WP_285234764.1">
    <property type="nucleotide sequence ID" value="NZ_CP116346.1"/>
</dbReference>
<protein>
    <submittedName>
        <fullName evidence="2">BadF/BadG/BcrA/BcrD ATPase family protein</fullName>
    </submittedName>
</protein>
<dbReference type="Proteomes" id="UP001177769">
    <property type="component" value="Chromosome"/>
</dbReference>
<sequence>MLSAAPSSPPAPSDLGLGLDAGGTHTRWALAGPDGALLAEGQVAGISATQLAQAAGRMTLTQTLHQLAAAVLLHGRPRRLVAGITGLAEPQGPVAQQLKDLLAQALGLAPRQMHCGSDMEIAYRSAFAAPGEGYLVYAGTGAIAAFIDQQGRFERAGGRGPILGDEGGGYWIAREALAAIWRQEDEQPGSTQGWPLAQALYAAIGGSDWASTRAFVYGADRGAVGRLALAVAAAAEHDARARALLRRAGHELARLALALLRRHGPRPVVAAGRALLLHESIAAGLREALPADLELRVQQLQAHHTAARLALLDAQDLTP</sequence>
<evidence type="ECO:0000259" key="1">
    <source>
        <dbReference type="Pfam" id="PF01869"/>
    </source>
</evidence>
<proteinExistence type="predicted"/>
<gene>
    <name evidence="2" type="ORF">PFX98_08510</name>
</gene>
<evidence type="ECO:0000313" key="3">
    <source>
        <dbReference type="Proteomes" id="UP001177769"/>
    </source>
</evidence>
<dbReference type="Pfam" id="PF01869">
    <property type="entry name" value="BcrAD_BadFG"/>
    <property type="match status" value="1"/>
</dbReference>
<dbReference type="PANTHER" id="PTHR43190">
    <property type="entry name" value="N-ACETYL-D-GLUCOSAMINE KINASE"/>
    <property type="match status" value="1"/>
</dbReference>
<reference evidence="2" key="1">
    <citation type="submission" date="2023-01" db="EMBL/GenBank/DDBJ databases">
        <title>Whole genome sequence of Paucibacter sp. S2-9 isolated from pond sediment.</title>
        <authorList>
            <person name="Jung J.Y."/>
        </authorList>
    </citation>
    <scope>NUCLEOTIDE SEQUENCE</scope>
    <source>
        <strain evidence="2">S2-9</strain>
    </source>
</reference>
<dbReference type="PANTHER" id="PTHR43190:SF3">
    <property type="entry name" value="N-ACETYL-D-GLUCOSAMINE KINASE"/>
    <property type="match status" value="1"/>
</dbReference>
<name>A0AA95NG45_9BURK</name>
<dbReference type="AlphaFoldDB" id="A0AA95NG45"/>
<evidence type="ECO:0000313" key="2">
    <source>
        <dbReference type="EMBL" id="WIT13644.1"/>
    </source>
</evidence>
<keyword evidence="3" id="KW-1185">Reference proteome</keyword>
<dbReference type="InterPro" id="IPR052519">
    <property type="entry name" value="Euk-type_GlcNAc_Kinase"/>
</dbReference>
<dbReference type="SUPFAM" id="SSF53067">
    <property type="entry name" value="Actin-like ATPase domain"/>
    <property type="match status" value="2"/>
</dbReference>
<accession>A0AA95NG45</accession>